<evidence type="ECO:0000313" key="1">
    <source>
        <dbReference type="EMBL" id="KIH69133.1"/>
    </source>
</evidence>
<dbReference type="Proteomes" id="UP000054047">
    <property type="component" value="Unassembled WGS sequence"/>
</dbReference>
<reference evidence="1 2" key="1">
    <citation type="submission" date="2013-12" db="EMBL/GenBank/DDBJ databases">
        <title>Draft genome of the parsitic nematode Ancylostoma duodenale.</title>
        <authorList>
            <person name="Mitreva M."/>
        </authorList>
    </citation>
    <scope>NUCLEOTIDE SEQUENCE [LARGE SCALE GENOMIC DNA]</scope>
    <source>
        <strain evidence="1 2">Zhejiang</strain>
    </source>
</reference>
<name>A0A0C2DGN0_9BILA</name>
<keyword evidence="2" id="KW-1185">Reference proteome</keyword>
<protein>
    <submittedName>
        <fullName evidence="1">Uncharacterized protein</fullName>
    </submittedName>
</protein>
<proteinExistence type="predicted"/>
<organism evidence="1 2">
    <name type="scientific">Ancylostoma duodenale</name>
    <dbReference type="NCBI Taxonomy" id="51022"/>
    <lineage>
        <taxon>Eukaryota</taxon>
        <taxon>Metazoa</taxon>
        <taxon>Ecdysozoa</taxon>
        <taxon>Nematoda</taxon>
        <taxon>Chromadorea</taxon>
        <taxon>Rhabditida</taxon>
        <taxon>Rhabditina</taxon>
        <taxon>Rhabditomorpha</taxon>
        <taxon>Strongyloidea</taxon>
        <taxon>Ancylostomatidae</taxon>
        <taxon>Ancylostomatinae</taxon>
        <taxon>Ancylostoma</taxon>
    </lineage>
</organism>
<dbReference type="EMBL" id="KN726214">
    <property type="protein sequence ID" value="KIH69133.1"/>
    <property type="molecule type" value="Genomic_DNA"/>
</dbReference>
<dbReference type="AlphaFoldDB" id="A0A0C2DGN0"/>
<sequence>MEDAAKDNTEGSEPRKKKEVLRCKPVYRPSSCSRRSCSSRLLGNPQLPMEYLIQRPTRTPLVQQWNTNHLDVRTLLEKLRMFDVEAGCVLQLLENNPEHSKRLRQRDILEWREG</sequence>
<dbReference type="OrthoDB" id="10552900at2759"/>
<evidence type="ECO:0000313" key="2">
    <source>
        <dbReference type="Proteomes" id="UP000054047"/>
    </source>
</evidence>
<gene>
    <name evidence="1" type="ORF">ANCDUO_00521</name>
</gene>
<accession>A0A0C2DGN0</accession>